<dbReference type="KEGG" id="ecc:c2742"/>
<protein>
    <submittedName>
        <fullName evidence="1">Uncharacterized protein</fullName>
    </submittedName>
</protein>
<accession>A0A0H2V952</accession>
<dbReference type="AlphaFoldDB" id="A0A0H2V952"/>
<proteinExistence type="predicted"/>
<evidence type="ECO:0000313" key="1">
    <source>
        <dbReference type="EMBL" id="AAN81196.1"/>
    </source>
</evidence>
<name>A0A0H2V952_ECOL6</name>
<dbReference type="EMBL" id="AE014075">
    <property type="protein sequence ID" value="AAN81196.1"/>
    <property type="molecule type" value="Genomic_DNA"/>
</dbReference>
<organism evidence="1 2">
    <name type="scientific">Escherichia coli O6:H1 (strain CFT073 / ATCC 700928 / UPEC)</name>
    <dbReference type="NCBI Taxonomy" id="199310"/>
    <lineage>
        <taxon>Bacteria</taxon>
        <taxon>Pseudomonadati</taxon>
        <taxon>Pseudomonadota</taxon>
        <taxon>Gammaproteobacteria</taxon>
        <taxon>Enterobacterales</taxon>
        <taxon>Enterobacteriaceae</taxon>
        <taxon>Escherichia</taxon>
    </lineage>
</organism>
<sequence length="180" mass="20373">MTLQTEITTRSHFRAHFAVAVHKVSRTDARRASGAIAFDTVALQAAVGIGRYLITFNAMRDHWRLIHIVQRHPFLLFWHPNGPFLRPGYFRRLAKIDAISRPNRAAHHQGQHRRPLTQRFLQVMAFHDFAPELHRVVIVNTSSEQTSTQRPHVMQSRLVTCTGLCSSSTGARSTCGSGQT</sequence>
<dbReference type="HOGENOM" id="CLU_1493976_0_0_6"/>
<evidence type="ECO:0000313" key="2">
    <source>
        <dbReference type="Proteomes" id="UP000001410"/>
    </source>
</evidence>
<reference evidence="1 2" key="1">
    <citation type="journal article" date="2002" name="Proc. Natl. Acad. Sci. U.S.A.">
        <title>Extensive mosaic structure revealed by the complete genome sequence of uropathogenic Escherichia coli.</title>
        <authorList>
            <person name="Welch R.A."/>
            <person name="Burland V."/>
            <person name="Plunkett G.III."/>
            <person name="Redford P."/>
            <person name="Roesch P."/>
            <person name="Rasko D."/>
            <person name="Buckles E.L."/>
            <person name="Liou S.R."/>
            <person name="Boutin A."/>
            <person name="Hackett J."/>
            <person name="Stroud D."/>
            <person name="Mayhew G.F."/>
            <person name="Rose D.J."/>
            <person name="Zhou S."/>
            <person name="Schwartz D.C."/>
            <person name="Perna N.T."/>
            <person name="Mobley H.L."/>
            <person name="Donnenberg M.S."/>
            <person name="Blattner F.R."/>
        </authorList>
    </citation>
    <scope>NUCLEOTIDE SEQUENCE [LARGE SCALE GENOMIC DNA]</scope>
    <source>
        <strain evidence="2">CFT073 / ATCC 700928 / UPEC</strain>
    </source>
</reference>
<dbReference type="Proteomes" id="UP000001410">
    <property type="component" value="Chromosome"/>
</dbReference>
<gene>
    <name evidence="1" type="ordered locus">c2742</name>
</gene>
<keyword evidence="2" id="KW-1185">Reference proteome</keyword>